<keyword evidence="4" id="KW-1185">Reference proteome</keyword>
<evidence type="ECO:0000313" key="3">
    <source>
        <dbReference type="EMBL" id="MCM1989419.1"/>
    </source>
</evidence>
<organism evidence="3 4">
    <name type="scientific">Oceanirhabdus seepicola</name>
    <dbReference type="NCBI Taxonomy" id="2828781"/>
    <lineage>
        <taxon>Bacteria</taxon>
        <taxon>Bacillati</taxon>
        <taxon>Bacillota</taxon>
        <taxon>Clostridia</taxon>
        <taxon>Eubacteriales</taxon>
        <taxon>Clostridiaceae</taxon>
        <taxon>Oceanirhabdus</taxon>
    </lineage>
</organism>
<protein>
    <submittedName>
        <fullName evidence="3">M81 family metallopeptidase</fullName>
    </submittedName>
</protein>
<proteinExistence type="predicted"/>
<dbReference type="RefSeq" id="WP_250858415.1">
    <property type="nucleotide sequence ID" value="NZ_JAGSOJ010000001.1"/>
</dbReference>
<dbReference type="InterPro" id="IPR010799">
    <property type="entry name" value="MlrC_C"/>
</dbReference>
<feature type="domain" description="Microcystin LR degradation protein MlrC C-terminal" evidence="1">
    <location>
        <begin position="334"/>
        <end position="508"/>
    </location>
</feature>
<evidence type="ECO:0000259" key="2">
    <source>
        <dbReference type="Pfam" id="PF07364"/>
    </source>
</evidence>
<evidence type="ECO:0000259" key="1">
    <source>
        <dbReference type="Pfam" id="PF07171"/>
    </source>
</evidence>
<dbReference type="Pfam" id="PF07364">
    <property type="entry name" value="DUF1485"/>
    <property type="match status" value="1"/>
</dbReference>
<comment type="caution">
    <text evidence="3">The sequence shown here is derived from an EMBL/GenBank/DDBJ whole genome shotgun (WGS) entry which is preliminary data.</text>
</comment>
<name>A0A9J6NYS1_9CLOT</name>
<reference evidence="3" key="1">
    <citation type="journal article" date="2021" name="mSystems">
        <title>Bacteria and Archaea Synergistically Convert Glycine Betaine to Biogenic Methane in the Formosa Cold Seep of the South China Sea.</title>
        <authorList>
            <person name="Li L."/>
            <person name="Zhang W."/>
            <person name="Zhang S."/>
            <person name="Song L."/>
            <person name="Sun Q."/>
            <person name="Zhang H."/>
            <person name="Xiang H."/>
            <person name="Dong X."/>
        </authorList>
    </citation>
    <scope>NUCLEOTIDE SEQUENCE</scope>
    <source>
        <strain evidence="3">ZWT</strain>
    </source>
</reference>
<dbReference type="Proteomes" id="UP001056429">
    <property type="component" value="Unassembled WGS sequence"/>
</dbReference>
<dbReference type="Pfam" id="PF07171">
    <property type="entry name" value="MlrC_C"/>
    <property type="match status" value="1"/>
</dbReference>
<sequence>MKKLRFALCGFWHETNTYATEAMGFTKMDKFYAVEGAPIVELLKGADSVPGGFIETCHRLDIEVVPGFYALAFPSSTIERETYETIKRNTLKAIEKILPLDVVMIELHGAAVVKGIDDPEGDLLEAIRGVVGNDVKIITTLDLHGKITDKIINNIDYINGALCYPHLDLKPRADEAVERIVDILNNKYTPFLAYEYIPIVFPMLTTEADTFARDIKNYAIEISKRDGVLDCTVLHGFPLSDTTLSGMRVMVTTDKNNKLAEKYAKELGLYIWENRSRIKENYKKFVSPEEAIEYVKREKNIDNAENEASDFNQQILKTSYGYLPNESNNKPILLADVADNPGCGASVDATFLLEEMIKANLEKSVFLGLLDREVVDLALKHGVGSTIEVSLGGKHGKWSGNSIKTKAYVKSISDGHITYRGLSKGQKLDIEPIVRLIIGNVEVVVIRKPIQGLDDNFATELGIQYSDYNVVALKSAVHFRLFFTDKVEKILLVDTPGLGSNDIELFPKENSKSNLYPVHSDSIYE</sequence>
<gene>
    <name evidence="3" type="ORF">KDK92_06675</name>
</gene>
<feature type="domain" description="Microcystin LR degradation protein MlrC N-terminal" evidence="2">
    <location>
        <begin position="5"/>
        <end position="292"/>
    </location>
</feature>
<evidence type="ECO:0000313" key="4">
    <source>
        <dbReference type="Proteomes" id="UP001056429"/>
    </source>
</evidence>
<dbReference type="EMBL" id="JAGSOJ010000001">
    <property type="protein sequence ID" value="MCM1989419.1"/>
    <property type="molecule type" value="Genomic_DNA"/>
</dbReference>
<dbReference type="InterPro" id="IPR015995">
    <property type="entry name" value="MlrC_N"/>
</dbReference>
<dbReference type="AlphaFoldDB" id="A0A9J6NYS1"/>
<accession>A0A9J6NYS1</accession>
<reference evidence="3" key="2">
    <citation type="submission" date="2021-04" db="EMBL/GenBank/DDBJ databases">
        <authorList>
            <person name="Dong X."/>
        </authorList>
    </citation>
    <scope>NUCLEOTIDE SEQUENCE</scope>
    <source>
        <strain evidence="3">ZWT</strain>
    </source>
</reference>